<feature type="domain" description="Glycine dehydrogenase C-terminal" evidence="2">
    <location>
        <begin position="1"/>
        <end position="112"/>
    </location>
</feature>
<dbReference type="GO" id="GO:0004375">
    <property type="term" value="F:glycine dehydrogenase (decarboxylating) activity"/>
    <property type="evidence" value="ECO:0007669"/>
    <property type="project" value="InterPro"/>
</dbReference>
<dbReference type="Gene3D" id="3.90.1150.10">
    <property type="entry name" value="Aspartate Aminotransferase, domain 1"/>
    <property type="match status" value="1"/>
</dbReference>
<protein>
    <recommendedName>
        <fullName evidence="2">Glycine dehydrogenase C-terminal domain-containing protein</fullName>
    </recommendedName>
</protein>
<feature type="non-terminal residue" evidence="3">
    <location>
        <position position="1"/>
    </location>
</feature>
<dbReference type="PANTHER" id="PTHR11773:SF1">
    <property type="entry name" value="GLYCINE DEHYDROGENASE (DECARBOXYLATING), MITOCHONDRIAL"/>
    <property type="match status" value="1"/>
</dbReference>
<dbReference type="GO" id="GO:0019464">
    <property type="term" value="P:glycine decarboxylation via glycine cleavage system"/>
    <property type="evidence" value="ECO:0007669"/>
    <property type="project" value="TreeGrafter"/>
</dbReference>
<dbReference type="GO" id="GO:0030170">
    <property type="term" value="F:pyridoxal phosphate binding"/>
    <property type="evidence" value="ECO:0007669"/>
    <property type="project" value="TreeGrafter"/>
</dbReference>
<dbReference type="EMBL" id="BARU01043943">
    <property type="protein sequence ID" value="GAH86729.1"/>
    <property type="molecule type" value="Genomic_DNA"/>
</dbReference>
<comment type="caution">
    <text evidence="3">The sequence shown here is derived from an EMBL/GenBank/DDBJ whole genome shotgun (WGS) entry which is preliminary data.</text>
</comment>
<proteinExistence type="predicted"/>
<dbReference type="InterPro" id="IPR015422">
    <property type="entry name" value="PyrdxlP-dep_Trfase_small"/>
</dbReference>
<dbReference type="GO" id="GO:0005829">
    <property type="term" value="C:cytosol"/>
    <property type="evidence" value="ECO:0007669"/>
    <property type="project" value="TreeGrafter"/>
</dbReference>
<evidence type="ECO:0000259" key="2">
    <source>
        <dbReference type="Pfam" id="PF21478"/>
    </source>
</evidence>
<evidence type="ECO:0000313" key="3">
    <source>
        <dbReference type="EMBL" id="GAH86729.1"/>
    </source>
</evidence>
<dbReference type="SUPFAM" id="SSF53383">
    <property type="entry name" value="PLP-dependent transferases"/>
    <property type="match status" value="1"/>
</dbReference>
<dbReference type="InterPro" id="IPR020581">
    <property type="entry name" value="GDC_P"/>
</dbReference>
<name>X1K8Z6_9ZZZZ</name>
<dbReference type="InterPro" id="IPR015424">
    <property type="entry name" value="PyrdxlP-dep_Trfase"/>
</dbReference>
<dbReference type="PANTHER" id="PTHR11773">
    <property type="entry name" value="GLYCINE DEHYDROGENASE, DECARBOXYLATING"/>
    <property type="match status" value="1"/>
</dbReference>
<dbReference type="GO" id="GO:0016594">
    <property type="term" value="F:glycine binding"/>
    <property type="evidence" value="ECO:0007669"/>
    <property type="project" value="TreeGrafter"/>
</dbReference>
<sequence>YIAAKLDAHFPVLYRNEKGRVAHECIVDPRPLKATSGVTVDDIAKRLIDYGFHAPTMSFPVPGTLMIEPTESESKAELDRFCDAMIAIRKEIAEVEAGRFKIEASPLRHAPHTVHDIADDDWKRAYARSEGCFPSGVSRTDKYWCPVGRVDNVYGDRNLVCSCPPVSDYAQAAE</sequence>
<dbReference type="GO" id="GO:0005960">
    <property type="term" value="C:glycine cleavage complex"/>
    <property type="evidence" value="ECO:0007669"/>
    <property type="project" value="TreeGrafter"/>
</dbReference>
<organism evidence="3">
    <name type="scientific">marine sediment metagenome</name>
    <dbReference type="NCBI Taxonomy" id="412755"/>
    <lineage>
        <taxon>unclassified sequences</taxon>
        <taxon>metagenomes</taxon>
        <taxon>ecological metagenomes</taxon>
    </lineage>
</organism>
<evidence type="ECO:0000256" key="1">
    <source>
        <dbReference type="ARBA" id="ARBA00022898"/>
    </source>
</evidence>
<reference evidence="3" key="1">
    <citation type="journal article" date="2014" name="Front. Microbiol.">
        <title>High frequency of phylogenetically diverse reductive dehalogenase-homologous genes in deep subseafloor sedimentary metagenomes.</title>
        <authorList>
            <person name="Kawai M."/>
            <person name="Futagami T."/>
            <person name="Toyoda A."/>
            <person name="Takaki Y."/>
            <person name="Nishi S."/>
            <person name="Hori S."/>
            <person name="Arai W."/>
            <person name="Tsubouchi T."/>
            <person name="Morono Y."/>
            <person name="Uchiyama I."/>
            <person name="Ito T."/>
            <person name="Fujiyama A."/>
            <person name="Inagaki F."/>
            <person name="Takami H."/>
        </authorList>
    </citation>
    <scope>NUCLEOTIDE SEQUENCE</scope>
    <source>
        <strain evidence="3">Expedition CK06-06</strain>
    </source>
</reference>
<keyword evidence="1" id="KW-0663">Pyridoxal phosphate</keyword>
<dbReference type="InterPro" id="IPR049316">
    <property type="entry name" value="GDC-P_C"/>
</dbReference>
<gene>
    <name evidence="3" type="ORF">S03H2_67183</name>
</gene>
<dbReference type="AlphaFoldDB" id="X1K8Z6"/>
<accession>X1K8Z6</accession>
<dbReference type="Pfam" id="PF21478">
    <property type="entry name" value="GcvP2_C"/>
    <property type="match status" value="1"/>
</dbReference>